<evidence type="ECO:0000313" key="12">
    <source>
        <dbReference type="EMBL" id="CAF3721657.1"/>
    </source>
</evidence>
<dbReference type="Proteomes" id="UP000663838">
    <property type="component" value="Unassembled WGS sequence"/>
</dbReference>
<evidence type="ECO:0000313" key="19">
    <source>
        <dbReference type="Proteomes" id="UP000663873"/>
    </source>
</evidence>
<organism evidence="16 18">
    <name type="scientific">Rotaria socialis</name>
    <dbReference type="NCBI Taxonomy" id="392032"/>
    <lineage>
        <taxon>Eukaryota</taxon>
        <taxon>Metazoa</taxon>
        <taxon>Spiralia</taxon>
        <taxon>Gnathifera</taxon>
        <taxon>Rotifera</taxon>
        <taxon>Eurotatoria</taxon>
        <taxon>Bdelloidea</taxon>
        <taxon>Philodinida</taxon>
        <taxon>Philodinidae</taxon>
        <taxon>Rotaria</taxon>
    </lineage>
</organism>
<keyword evidence="6 7" id="KW-0472">Membrane</keyword>
<evidence type="ECO:0000256" key="4">
    <source>
        <dbReference type="ARBA" id="ARBA00022824"/>
    </source>
</evidence>
<comment type="pathway">
    <text evidence="7">Protein modification; protein glycosylation.</text>
</comment>
<evidence type="ECO:0000313" key="16">
    <source>
        <dbReference type="EMBL" id="CAF4481392.1"/>
    </source>
</evidence>
<protein>
    <recommendedName>
        <fullName evidence="7">Dolichol-phosphate mannosyltransferase subunit 3</fullName>
    </recommendedName>
</protein>
<dbReference type="EMBL" id="CAJNXB010005653">
    <property type="protein sequence ID" value="CAF3434494.1"/>
    <property type="molecule type" value="Genomic_DNA"/>
</dbReference>
<comment type="caution">
    <text evidence="16">The sequence shown here is derived from an EMBL/GenBank/DDBJ whole genome shotgun (WGS) entry which is preliminary data.</text>
</comment>
<dbReference type="OrthoDB" id="2014333at2759"/>
<comment type="function">
    <text evidence="7">Stabilizer subunit of the dolichol-phosphate mannose (DPM) synthase complex; tethers catalytic subunit to the ER.</text>
</comment>
<evidence type="ECO:0000256" key="5">
    <source>
        <dbReference type="ARBA" id="ARBA00022989"/>
    </source>
</evidence>
<evidence type="ECO:0000313" key="10">
    <source>
        <dbReference type="EMBL" id="CAF3440387.1"/>
    </source>
</evidence>
<accession>A0A820UED3</accession>
<evidence type="ECO:0000313" key="17">
    <source>
        <dbReference type="EMBL" id="CAF4507316.1"/>
    </source>
</evidence>
<dbReference type="Proteomes" id="UP000663862">
    <property type="component" value="Unassembled WGS sequence"/>
</dbReference>
<dbReference type="Proteomes" id="UP000663848">
    <property type="component" value="Unassembled WGS sequence"/>
</dbReference>
<proteinExistence type="inferred from homology"/>
<evidence type="ECO:0000313" key="13">
    <source>
        <dbReference type="EMBL" id="CAF4102153.1"/>
    </source>
</evidence>
<evidence type="ECO:0000313" key="15">
    <source>
        <dbReference type="EMBL" id="CAF4459724.1"/>
    </source>
</evidence>
<evidence type="ECO:0000313" key="9">
    <source>
        <dbReference type="EMBL" id="CAF3434494.1"/>
    </source>
</evidence>
<dbReference type="UniPathway" id="UPA00378"/>
<evidence type="ECO:0000256" key="1">
    <source>
        <dbReference type="ARBA" id="ARBA00004477"/>
    </source>
</evidence>
<feature type="transmembrane region" description="Helical" evidence="7">
    <location>
        <begin position="6"/>
        <end position="25"/>
    </location>
</feature>
<dbReference type="EMBL" id="CAJOBR010000421">
    <property type="protein sequence ID" value="CAF4507316.1"/>
    <property type="molecule type" value="Genomic_DNA"/>
</dbReference>
<comment type="subunit">
    <text evidence="7">Component of the dolichol-phosphate mannose (DPM) synthase complex.</text>
</comment>
<dbReference type="Proteomes" id="UP000663872">
    <property type="component" value="Unassembled WGS sequence"/>
</dbReference>
<dbReference type="EMBL" id="CAJOBS010000001">
    <property type="protein sequence ID" value="CAF4459724.1"/>
    <property type="molecule type" value="Genomic_DNA"/>
</dbReference>
<keyword evidence="5 7" id="KW-1133">Transmembrane helix</keyword>
<feature type="transmembrane region" description="Helical" evidence="7">
    <location>
        <begin position="32"/>
        <end position="58"/>
    </location>
</feature>
<dbReference type="Proteomes" id="UP000663865">
    <property type="component" value="Unassembled WGS sequence"/>
</dbReference>
<dbReference type="Proteomes" id="UP000663873">
    <property type="component" value="Unassembled WGS sequence"/>
</dbReference>
<keyword evidence="4 7" id="KW-0256">Endoplasmic reticulum</keyword>
<evidence type="ECO:0000256" key="3">
    <source>
        <dbReference type="ARBA" id="ARBA00022692"/>
    </source>
</evidence>
<dbReference type="EMBL" id="CAJNYT010001783">
    <property type="protein sequence ID" value="CAF3429948.1"/>
    <property type="molecule type" value="Genomic_DNA"/>
</dbReference>
<dbReference type="EMBL" id="CAJOBP010000017">
    <property type="protein sequence ID" value="CAF4102153.1"/>
    <property type="molecule type" value="Genomic_DNA"/>
</dbReference>
<dbReference type="EMBL" id="CAJNYU010004051">
    <property type="protein sequence ID" value="CAF3721657.1"/>
    <property type="molecule type" value="Genomic_DNA"/>
</dbReference>
<dbReference type="Proteomes" id="UP000663825">
    <property type="component" value="Unassembled WGS sequence"/>
</dbReference>
<evidence type="ECO:0000313" key="18">
    <source>
        <dbReference type="Proteomes" id="UP000663851"/>
    </source>
</evidence>
<evidence type="ECO:0000256" key="2">
    <source>
        <dbReference type="ARBA" id="ARBA00010430"/>
    </source>
</evidence>
<dbReference type="Proteomes" id="UP000663869">
    <property type="component" value="Unassembled WGS sequence"/>
</dbReference>
<dbReference type="Proteomes" id="UP000663833">
    <property type="component" value="Unassembled WGS sequence"/>
</dbReference>
<evidence type="ECO:0000313" key="11">
    <source>
        <dbReference type="EMBL" id="CAF3631670.1"/>
    </source>
</evidence>
<name>A0A820UED3_9BILA</name>
<dbReference type="GO" id="GO:0005789">
    <property type="term" value="C:endoplasmic reticulum membrane"/>
    <property type="evidence" value="ECO:0007669"/>
    <property type="project" value="UniProtKB-SubCell"/>
</dbReference>
<dbReference type="InterPro" id="IPR013174">
    <property type="entry name" value="DPM3"/>
</dbReference>
<gene>
    <name evidence="12" type="ORF">FME351_LOCUS29097</name>
    <name evidence="8" type="ORF">GRG538_LOCUS12566</name>
    <name evidence="16" type="ORF">HFQ381_LOCUS26288</name>
    <name evidence="11" type="ORF">KIK155_LOCUS22442</name>
    <name evidence="10" type="ORF">LUA448_LOCUS21124</name>
    <name evidence="17" type="ORF">QYT958_LOCUS5184</name>
    <name evidence="9" type="ORF">TIS948_LOCUS30631</name>
    <name evidence="15" type="ORF">TOA249_LOCUS50</name>
    <name evidence="14" type="ORF">TSG867_LOCUS54</name>
    <name evidence="13" type="ORF">UJA718_LOCUS367</name>
</gene>
<keyword evidence="3 7" id="KW-0812">Transmembrane</keyword>
<dbReference type="EMBL" id="CAJNYV010004009">
    <property type="protein sequence ID" value="CAF3631670.1"/>
    <property type="molecule type" value="Genomic_DNA"/>
</dbReference>
<reference evidence="16" key="1">
    <citation type="submission" date="2021-02" db="EMBL/GenBank/DDBJ databases">
        <authorList>
            <person name="Nowell W R."/>
        </authorList>
    </citation>
    <scope>NUCLEOTIDE SEQUENCE</scope>
</reference>
<dbReference type="EMBL" id="CAJNYD010002716">
    <property type="protein sequence ID" value="CAF3440387.1"/>
    <property type="molecule type" value="Genomic_DNA"/>
</dbReference>
<comment type="subcellular location">
    <subcellularLocation>
        <location evidence="1 7">Endoplasmic reticulum membrane</location>
        <topology evidence="1 7">Multi-pass membrane protein</topology>
    </subcellularLocation>
</comment>
<dbReference type="AlphaFoldDB" id="A0A820UED3"/>
<dbReference type="Pfam" id="PF08285">
    <property type="entry name" value="DPM3"/>
    <property type="match status" value="1"/>
</dbReference>
<dbReference type="Proteomes" id="UP000663851">
    <property type="component" value="Unassembled WGS sequence"/>
</dbReference>
<dbReference type="EMBL" id="CAJOBO010003117">
    <property type="protein sequence ID" value="CAF4481392.1"/>
    <property type="molecule type" value="Genomic_DNA"/>
</dbReference>
<sequence>MNPKTILPICMGVLLLWTLIALNLFPISLPTFLYRIILVVPFLGIMLFGFYSLFYLIYKVMNLKDCPQAQIDLQREIERIRTDSRYQSLFRGNSNTR</sequence>
<evidence type="ECO:0000256" key="6">
    <source>
        <dbReference type="ARBA" id="ARBA00023136"/>
    </source>
</evidence>
<evidence type="ECO:0000256" key="7">
    <source>
        <dbReference type="RuleBase" id="RU365085"/>
    </source>
</evidence>
<comment type="similarity">
    <text evidence="2 7">Belongs to the DPM3 family.</text>
</comment>
<dbReference type="EMBL" id="CAJOBQ010000001">
    <property type="protein sequence ID" value="CAF4200062.1"/>
    <property type="molecule type" value="Genomic_DNA"/>
</dbReference>
<evidence type="ECO:0000313" key="8">
    <source>
        <dbReference type="EMBL" id="CAF3429948.1"/>
    </source>
</evidence>
<evidence type="ECO:0000313" key="14">
    <source>
        <dbReference type="EMBL" id="CAF4200062.1"/>
    </source>
</evidence>
<keyword evidence="19" id="KW-1185">Reference proteome</keyword>